<protein>
    <submittedName>
        <fullName evidence="2">Uncharacterized protein</fullName>
    </submittedName>
</protein>
<gene>
    <name evidence="2" type="primary">ORF17811</name>
</gene>
<feature type="signal peptide" evidence="1">
    <location>
        <begin position="1"/>
        <end position="22"/>
    </location>
</feature>
<feature type="non-terminal residue" evidence="2">
    <location>
        <position position="121"/>
    </location>
</feature>
<accession>A0A0B6YB61</accession>
<sequence>MATMEILMTTLMMMLACTQVVAQVSTINTYLGSDGRRYYNSPLSCTRGSLFKNDPYIAKRKSYTLRQDVKCCTYVETRNDCCQDSTNNPCKCDPNITCGNLEPRIDTTTLAPTTTTAVPTT</sequence>
<feature type="chain" id="PRO_5002110514" evidence="1">
    <location>
        <begin position="23"/>
        <end position="121"/>
    </location>
</feature>
<keyword evidence="1" id="KW-0732">Signal</keyword>
<dbReference type="EMBL" id="HACG01005855">
    <property type="protein sequence ID" value="CEK52720.1"/>
    <property type="molecule type" value="Transcribed_RNA"/>
</dbReference>
<reference evidence="2" key="1">
    <citation type="submission" date="2014-12" db="EMBL/GenBank/DDBJ databases">
        <title>Insight into the proteome of Arion vulgaris.</title>
        <authorList>
            <person name="Aradska J."/>
            <person name="Bulat T."/>
            <person name="Smidak R."/>
            <person name="Sarate P."/>
            <person name="Gangsoo J."/>
            <person name="Sialana F."/>
            <person name="Bilban M."/>
            <person name="Lubec G."/>
        </authorList>
    </citation>
    <scope>NUCLEOTIDE SEQUENCE</scope>
    <source>
        <tissue evidence="2">Skin</tissue>
    </source>
</reference>
<organism evidence="2">
    <name type="scientific">Arion vulgaris</name>
    <dbReference type="NCBI Taxonomy" id="1028688"/>
    <lineage>
        <taxon>Eukaryota</taxon>
        <taxon>Metazoa</taxon>
        <taxon>Spiralia</taxon>
        <taxon>Lophotrochozoa</taxon>
        <taxon>Mollusca</taxon>
        <taxon>Gastropoda</taxon>
        <taxon>Heterobranchia</taxon>
        <taxon>Euthyneura</taxon>
        <taxon>Panpulmonata</taxon>
        <taxon>Eupulmonata</taxon>
        <taxon>Stylommatophora</taxon>
        <taxon>Helicina</taxon>
        <taxon>Arionoidea</taxon>
        <taxon>Arionidae</taxon>
        <taxon>Arion</taxon>
    </lineage>
</organism>
<dbReference type="AlphaFoldDB" id="A0A0B6YB61"/>
<evidence type="ECO:0000313" key="2">
    <source>
        <dbReference type="EMBL" id="CEK52720.1"/>
    </source>
</evidence>
<proteinExistence type="predicted"/>
<evidence type="ECO:0000256" key="1">
    <source>
        <dbReference type="SAM" id="SignalP"/>
    </source>
</evidence>
<name>A0A0B6YB61_9EUPU</name>